<name>A0ABV0FZE1_9BURK</name>
<dbReference type="PANTHER" id="PTHR34979:SF1">
    <property type="entry name" value="INNER MEMBRANE PROTEIN YGAZ"/>
    <property type="match status" value="1"/>
</dbReference>
<dbReference type="Pfam" id="PF03591">
    <property type="entry name" value="AzlC"/>
    <property type="match status" value="1"/>
</dbReference>
<keyword evidence="5 8" id="KW-0812">Transmembrane</keyword>
<evidence type="ECO:0000256" key="8">
    <source>
        <dbReference type="SAM" id="Phobius"/>
    </source>
</evidence>
<evidence type="ECO:0000313" key="10">
    <source>
        <dbReference type="Proteomes" id="UP001495147"/>
    </source>
</evidence>
<dbReference type="Proteomes" id="UP001495147">
    <property type="component" value="Unassembled WGS sequence"/>
</dbReference>
<dbReference type="RefSeq" id="WP_347703113.1">
    <property type="nucleotide sequence ID" value="NZ_JBDPZD010000001.1"/>
</dbReference>
<evidence type="ECO:0000256" key="7">
    <source>
        <dbReference type="ARBA" id="ARBA00023136"/>
    </source>
</evidence>
<proteinExistence type="inferred from homology"/>
<feature type="transmembrane region" description="Helical" evidence="8">
    <location>
        <begin position="170"/>
        <end position="188"/>
    </location>
</feature>
<gene>
    <name evidence="9" type="ORF">ABDJ85_02315</name>
</gene>
<feature type="transmembrane region" description="Helical" evidence="8">
    <location>
        <begin position="22"/>
        <end position="41"/>
    </location>
</feature>
<keyword evidence="10" id="KW-1185">Reference proteome</keyword>
<dbReference type="PANTHER" id="PTHR34979">
    <property type="entry name" value="INNER MEMBRANE PROTEIN YGAZ"/>
    <property type="match status" value="1"/>
</dbReference>
<evidence type="ECO:0000256" key="3">
    <source>
        <dbReference type="ARBA" id="ARBA00022448"/>
    </source>
</evidence>
<evidence type="ECO:0000256" key="2">
    <source>
        <dbReference type="ARBA" id="ARBA00010735"/>
    </source>
</evidence>
<sequence>MNLAALRALQRHPDFRQGVRDMLPPSLGLAAWGLVTGVAMVKSGLTLWQALGMSLLVFAGSAQLASLPLLAAGAPWWVILGTAFCVNLRFVIFSAQWRGYWGHLPRWQRLLMAYWATDLAYVRYIQRYPGGQPAPGQVPYFIGGAVVMAVCWHVLSIIGIVLADSVPTRWGLGFAGTLALLGMCYSLLTERVLWAVAAVAGLVSIATYHLPFKLNIICAIVVAGALGLWLERRRHD</sequence>
<evidence type="ECO:0000256" key="1">
    <source>
        <dbReference type="ARBA" id="ARBA00004651"/>
    </source>
</evidence>
<keyword evidence="6 8" id="KW-1133">Transmembrane helix</keyword>
<accession>A0ABV0FZE1</accession>
<protein>
    <submittedName>
        <fullName evidence="9">AzlC family ABC transporter permease</fullName>
    </submittedName>
</protein>
<keyword evidence="7 8" id="KW-0472">Membrane</keyword>
<feature type="transmembrane region" description="Helical" evidence="8">
    <location>
        <begin position="208"/>
        <end position="230"/>
    </location>
</feature>
<keyword evidence="3" id="KW-0813">Transport</keyword>
<dbReference type="EMBL" id="JBDPZD010000001">
    <property type="protein sequence ID" value="MEO3690281.1"/>
    <property type="molecule type" value="Genomic_DNA"/>
</dbReference>
<evidence type="ECO:0000256" key="5">
    <source>
        <dbReference type="ARBA" id="ARBA00022692"/>
    </source>
</evidence>
<comment type="similarity">
    <text evidence="2">Belongs to the AzlC family.</text>
</comment>
<comment type="subcellular location">
    <subcellularLocation>
        <location evidence="1">Cell membrane</location>
        <topology evidence="1">Multi-pass membrane protein</topology>
    </subcellularLocation>
</comment>
<evidence type="ECO:0000256" key="6">
    <source>
        <dbReference type="ARBA" id="ARBA00022989"/>
    </source>
</evidence>
<feature type="transmembrane region" description="Helical" evidence="8">
    <location>
        <begin position="138"/>
        <end position="163"/>
    </location>
</feature>
<evidence type="ECO:0000313" key="9">
    <source>
        <dbReference type="EMBL" id="MEO3690281.1"/>
    </source>
</evidence>
<feature type="transmembrane region" description="Helical" evidence="8">
    <location>
        <begin position="107"/>
        <end position="126"/>
    </location>
</feature>
<dbReference type="InterPro" id="IPR011606">
    <property type="entry name" value="Brnchd-chn_aa_trnsp_permease"/>
</dbReference>
<keyword evidence="4" id="KW-1003">Cell membrane</keyword>
<organism evidence="9 10">
    <name type="scientific">Roseateles paludis</name>
    <dbReference type="NCBI Taxonomy" id="3145238"/>
    <lineage>
        <taxon>Bacteria</taxon>
        <taxon>Pseudomonadati</taxon>
        <taxon>Pseudomonadota</taxon>
        <taxon>Betaproteobacteria</taxon>
        <taxon>Burkholderiales</taxon>
        <taxon>Sphaerotilaceae</taxon>
        <taxon>Roseateles</taxon>
    </lineage>
</organism>
<feature type="transmembrane region" description="Helical" evidence="8">
    <location>
        <begin position="76"/>
        <end position="95"/>
    </location>
</feature>
<reference evidence="9 10" key="1">
    <citation type="submission" date="2024-05" db="EMBL/GenBank/DDBJ databases">
        <title>Roseateles sp. DJS-2-20 16S ribosomal RNA gene Genome sequencing and assembly.</title>
        <authorList>
            <person name="Woo H."/>
        </authorList>
    </citation>
    <scope>NUCLEOTIDE SEQUENCE [LARGE SCALE GENOMIC DNA]</scope>
    <source>
        <strain evidence="9 10">DJS-2-20</strain>
    </source>
</reference>
<evidence type="ECO:0000256" key="4">
    <source>
        <dbReference type="ARBA" id="ARBA00022475"/>
    </source>
</evidence>
<comment type="caution">
    <text evidence="9">The sequence shown here is derived from an EMBL/GenBank/DDBJ whole genome shotgun (WGS) entry which is preliminary data.</text>
</comment>